<feature type="domain" description="Transcription factor IIIC subunit Tfc1/Sfc1 triple barrel" evidence="7">
    <location>
        <begin position="35"/>
        <end position="185"/>
    </location>
</feature>
<evidence type="ECO:0000256" key="3">
    <source>
        <dbReference type="ARBA" id="ARBA00023163"/>
    </source>
</evidence>
<name>A0ABR3X5M1_9PEZI</name>
<evidence type="ECO:0008006" key="10">
    <source>
        <dbReference type="Google" id="ProtNLM"/>
    </source>
</evidence>
<feature type="region of interest" description="Disordered" evidence="5">
    <location>
        <begin position="545"/>
        <end position="568"/>
    </location>
</feature>
<dbReference type="PANTHER" id="PTHR13230">
    <property type="entry name" value="GENERAL TRANSCRIPTION FACTOR IIIC, POLYPEPTIDE 5"/>
    <property type="match status" value="1"/>
</dbReference>
<evidence type="ECO:0000256" key="4">
    <source>
        <dbReference type="ARBA" id="ARBA00023242"/>
    </source>
</evidence>
<evidence type="ECO:0000259" key="7">
    <source>
        <dbReference type="Pfam" id="PF17682"/>
    </source>
</evidence>
<evidence type="ECO:0000259" key="6">
    <source>
        <dbReference type="Pfam" id="PF09734"/>
    </source>
</evidence>
<dbReference type="Proteomes" id="UP001586593">
    <property type="component" value="Unassembled WGS sequence"/>
</dbReference>
<protein>
    <recommendedName>
        <fullName evidence="10">Transcription factor tau subunit sfc1</fullName>
    </recommendedName>
</protein>
<dbReference type="PANTHER" id="PTHR13230:SF5">
    <property type="entry name" value="GENERAL TRANSCRIPTION FACTOR 3C POLYPEPTIDE 5"/>
    <property type="match status" value="1"/>
</dbReference>
<feature type="region of interest" description="Disordered" evidence="5">
    <location>
        <begin position="1"/>
        <end position="31"/>
    </location>
</feature>
<dbReference type="InterPro" id="IPR042536">
    <property type="entry name" value="TFIIIC_tauA_Sfc1"/>
</dbReference>
<evidence type="ECO:0000256" key="2">
    <source>
        <dbReference type="ARBA" id="ARBA00023125"/>
    </source>
</evidence>
<dbReference type="InterPro" id="IPR040454">
    <property type="entry name" value="TF_IIIC_Tfc1/Sfc1"/>
</dbReference>
<feature type="compositionally biased region" description="Acidic residues" evidence="5">
    <location>
        <begin position="718"/>
        <end position="737"/>
    </location>
</feature>
<evidence type="ECO:0000256" key="5">
    <source>
        <dbReference type="SAM" id="MobiDB-lite"/>
    </source>
</evidence>
<accession>A0ABR3X5M1</accession>
<evidence type="ECO:0000313" key="9">
    <source>
        <dbReference type="Proteomes" id="UP001586593"/>
    </source>
</evidence>
<feature type="compositionally biased region" description="Basic residues" evidence="5">
    <location>
        <begin position="550"/>
        <end position="564"/>
    </location>
</feature>
<evidence type="ECO:0000313" key="8">
    <source>
        <dbReference type="EMBL" id="KAL1871049.1"/>
    </source>
</evidence>
<dbReference type="InterPro" id="IPR041499">
    <property type="entry name" value="Tfc1/Sfc1_N"/>
</dbReference>
<dbReference type="EMBL" id="JAZHXJ010000162">
    <property type="protein sequence ID" value="KAL1871049.1"/>
    <property type="molecule type" value="Genomic_DNA"/>
</dbReference>
<comment type="subcellular location">
    <subcellularLocation>
        <location evidence="1">Nucleus</location>
    </subcellularLocation>
</comment>
<feature type="compositionally biased region" description="Polar residues" evidence="5">
    <location>
        <begin position="17"/>
        <end position="28"/>
    </location>
</feature>
<feature type="region of interest" description="Disordered" evidence="5">
    <location>
        <begin position="587"/>
        <end position="737"/>
    </location>
</feature>
<evidence type="ECO:0000256" key="1">
    <source>
        <dbReference type="ARBA" id="ARBA00004123"/>
    </source>
</evidence>
<feature type="compositionally biased region" description="Acidic residues" evidence="5">
    <location>
        <begin position="631"/>
        <end position="710"/>
    </location>
</feature>
<feature type="region of interest" description="Disordered" evidence="5">
    <location>
        <begin position="104"/>
        <end position="133"/>
    </location>
</feature>
<reference evidence="8 9" key="1">
    <citation type="journal article" date="2024" name="Commun. Biol.">
        <title>Comparative genomic analysis of thermophilic fungi reveals convergent evolutionary adaptations and gene losses.</title>
        <authorList>
            <person name="Steindorff A.S."/>
            <person name="Aguilar-Pontes M.V."/>
            <person name="Robinson A.J."/>
            <person name="Andreopoulos B."/>
            <person name="LaButti K."/>
            <person name="Kuo A."/>
            <person name="Mondo S."/>
            <person name="Riley R."/>
            <person name="Otillar R."/>
            <person name="Haridas S."/>
            <person name="Lipzen A."/>
            <person name="Grimwood J."/>
            <person name="Schmutz J."/>
            <person name="Clum A."/>
            <person name="Reid I.D."/>
            <person name="Moisan M.C."/>
            <person name="Butler G."/>
            <person name="Nguyen T.T.M."/>
            <person name="Dewar K."/>
            <person name="Conant G."/>
            <person name="Drula E."/>
            <person name="Henrissat B."/>
            <person name="Hansel C."/>
            <person name="Singer S."/>
            <person name="Hutchinson M.I."/>
            <person name="de Vries R.P."/>
            <person name="Natvig D.O."/>
            <person name="Powell A.J."/>
            <person name="Tsang A."/>
            <person name="Grigoriev I.V."/>
        </authorList>
    </citation>
    <scope>NUCLEOTIDE SEQUENCE [LARGE SCALE GENOMIC DNA]</scope>
    <source>
        <strain evidence="8 9">ATCC 24622</strain>
    </source>
</reference>
<feature type="domain" description="Transcription factor IIIC subunit 5 HTH" evidence="6">
    <location>
        <begin position="224"/>
        <end position="391"/>
    </location>
</feature>
<dbReference type="InterPro" id="IPR019136">
    <property type="entry name" value="TF_IIIC_su-5_HTH"/>
</dbReference>
<dbReference type="Pfam" id="PF17682">
    <property type="entry name" value="Tau95_N"/>
    <property type="match status" value="1"/>
</dbReference>
<keyword evidence="3" id="KW-0804">Transcription</keyword>
<dbReference type="Gene3D" id="3.30.200.160">
    <property type="entry name" value="TFIIIC, subcomplex tauA, subunit Sfc1, barrel domain"/>
    <property type="match status" value="1"/>
</dbReference>
<comment type="caution">
    <text evidence="8">The sequence shown here is derived from an EMBL/GenBank/DDBJ whole genome shotgun (WGS) entry which is preliminary data.</text>
</comment>
<keyword evidence="9" id="KW-1185">Reference proteome</keyword>
<sequence length="737" mass="81281">MSSGNGSSDTRARGVPQDSQSHAPTYSIPTRRLAAVEHPMIIKDLDKGIATFGQTHSFTSILKSTSPRISVPLYFRPDNPTVRPLTSHNATTHNVVVKVIVPKRTGRKRKRGTDEPFYGGPETSGESGEAAGVRGGSNICSVSRLDAPRVLRRKLLDNIGKYAVEPIGIVRNTHRYRGSADFQYSMGNSRFMNEFVKKVLPGSVPLLRQFSLQPGIDQPPKVDLIPPPIFTPIAMPFPYNYSQNPYVRAVDARFAGSPAPAGSASEDDEYDRMVNTTSKAPAAGYFIGCHDYPVPTGPRSEPNMDDPQVAAVIQEMRKAMEERPIWTRRSMLNRLNEAFGSLSKRGSLLRSCMHYAGYQFKGGPWRDSLVRYGVDPRSDPKYRIYQTLIFKLHKTNVGNIGKSWQSVRREEVAAASNFGRGWQSSGDQATAKPSHEFDGKQFSTDGKVWQVCDITDPLLARLFSESPVLPDCDAEGSGFYPALVWAIAKGIMKRKMLAIRFGRQLDDAAFEPALKACKEACEAGDAANSISIPLPDLQLTAEERAEVSGRRIKGNRRRKTRTSNKVRASGYSIRNVRMSVVGQDRLAESADAASDTAPRDSEPADATGLGSGAAGTATHPGSSVKKGGVEEGVEEDEETLQDILESDEEESASESEMEEEEDVEDEFEDIQEDNKEEDEGENEDENEDDNGYDEDGQDYVEDGGEFSDLDADGRSGLGDEEDEYDEDVEEEDERWRI</sequence>
<proteinExistence type="predicted"/>
<keyword evidence="4" id="KW-0539">Nucleus</keyword>
<keyword evidence="2" id="KW-0238">DNA-binding</keyword>
<organism evidence="8 9">
    <name type="scientific">Phialemonium thermophilum</name>
    <dbReference type="NCBI Taxonomy" id="223376"/>
    <lineage>
        <taxon>Eukaryota</taxon>
        <taxon>Fungi</taxon>
        <taxon>Dikarya</taxon>
        <taxon>Ascomycota</taxon>
        <taxon>Pezizomycotina</taxon>
        <taxon>Sordariomycetes</taxon>
        <taxon>Sordariomycetidae</taxon>
        <taxon>Cephalothecales</taxon>
        <taxon>Cephalothecaceae</taxon>
        <taxon>Phialemonium</taxon>
    </lineage>
</organism>
<dbReference type="Pfam" id="PF09734">
    <property type="entry name" value="Tau95"/>
    <property type="match status" value="1"/>
</dbReference>
<gene>
    <name evidence="8" type="ORF">VTK73DRAFT_2284</name>
</gene>